<dbReference type="AlphaFoldDB" id="A0A5C0F3N6"/>
<dbReference type="NCBIfam" id="TIGR01044">
    <property type="entry name" value="rplV_bact"/>
    <property type="match status" value="1"/>
</dbReference>
<comment type="similarity">
    <text evidence="2 9">Belongs to the universal ribosomal protein uL22 family.</text>
</comment>
<keyword evidence="4" id="KW-0699">rRNA-binding</keyword>
<evidence type="ECO:0000256" key="7">
    <source>
        <dbReference type="ARBA" id="ARBA00023274"/>
    </source>
</evidence>
<evidence type="ECO:0000313" key="10">
    <source>
        <dbReference type="EMBL" id="QEI59571.1"/>
    </source>
</evidence>
<protein>
    <recommendedName>
        <fullName evidence="8">Large ribosomal subunit protein uL22c</fullName>
    </recommendedName>
</protein>
<accession>A0A5C0F3N6</accession>
<evidence type="ECO:0000256" key="8">
    <source>
        <dbReference type="ARBA" id="ARBA00035285"/>
    </source>
</evidence>
<dbReference type="GeneID" id="41826813"/>
<dbReference type="RefSeq" id="YP_009695312.1">
    <property type="nucleotide sequence ID" value="NC_044785.1"/>
</dbReference>
<evidence type="ECO:0000256" key="5">
    <source>
        <dbReference type="ARBA" id="ARBA00022884"/>
    </source>
</evidence>
<dbReference type="InterPro" id="IPR018260">
    <property type="entry name" value="Ribosomal_uL22_CS"/>
</dbReference>
<dbReference type="EMBL" id="MN065498">
    <property type="protein sequence ID" value="QEI59571.1"/>
    <property type="molecule type" value="Genomic_DNA"/>
</dbReference>
<dbReference type="CDD" id="cd00336">
    <property type="entry name" value="Ribosomal_L22"/>
    <property type="match status" value="1"/>
</dbReference>
<dbReference type="GO" id="GO:0009536">
    <property type="term" value="C:plastid"/>
    <property type="evidence" value="ECO:0007669"/>
    <property type="project" value="UniProtKB-SubCell"/>
</dbReference>
<evidence type="ECO:0000256" key="1">
    <source>
        <dbReference type="ARBA" id="ARBA00004474"/>
    </source>
</evidence>
<evidence type="ECO:0000256" key="4">
    <source>
        <dbReference type="ARBA" id="ARBA00022730"/>
    </source>
</evidence>
<keyword evidence="7 9" id="KW-0687">Ribonucleoprotein</keyword>
<evidence type="ECO:0000256" key="2">
    <source>
        <dbReference type="ARBA" id="ARBA00009451"/>
    </source>
</evidence>
<dbReference type="InterPro" id="IPR001063">
    <property type="entry name" value="Ribosomal_uL22"/>
</dbReference>
<evidence type="ECO:0000256" key="9">
    <source>
        <dbReference type="RuleBase" id="RU004005"/>
    </source>
</evidence>
<proteinExistence type="inferred from homology"/>
<dbReference type="GO" id="GO:0006412">
    <property type="term" value="P:translation"/>
    <property type="evidence" value="ECO:0007669"/>
    <property type="project" value="InterPro"/>
</dbReference>
<reference evidence="10" key="1">
    <citation type="submission" date="2019-06" db="EMBL/GenBank/DDBJ databases">
        <authorList>
            <person name="Grosvenor D.A."/>
            <person name="Keepers K.G."/>
            <person name="Pogoda C.S."/>
            <person name="Kane N.C."/>
            <person name="Kociolek J.P."/>
        </authorList>
    </citation>
    <scope>NUCLEOTIDE SEQUENCE</scope>
</reference>
<evidence type="ECO:0000256" key="3">
    <source>
        <dbReference type="ARBA" id="ARBA00022640"/>
    </source>
</evidence>
<organism evidence="10">
    <name type="scientific">Nitzschia alba</name>
    <name type="common">Marine diatom</name>
    <dbReference type="NCBI Taxonomy" id="2858"/>
    <lineage>
        <taxon>Eukaryota</taxon>
        <taxon>Sar</taxon>
        <taxon>Stramenopiles</taxon>
        <taxon>Ochrophyta</taxon>
        <taxon>Bacillariophyta</taxon>
        <taxon>Bacillariophyceae</taxon>
        <taxon>Bacillariophycidae</taxon>
        <taxon>Bacillariales</taxon>
        <taxon>Bacillariaceae</taxon>
        <taxon>Nitzschia</taxon>
    </lineage>
</organism>
<dbReference type="SUPFAM" id="SSF54843">
    <property type="entry name" value="Ribosomal protein L22"/>
    <property type="match status" value="1"/>
</dbReference>
<dbReference type="InterPro" id="IPR047867">
    <property type="entry name" value="Ribosomal_uL22_bac/org-type"/>
</dbReference>
<keyword evidence="6 9" id="KW-0689">Ribosomal protein</keyword>
<dbReference type="GO" id="GO:0003735">
    <property type="term" value="F:structural constituent of ribosome"/>
    <property type="evidence" value="ECO:0007669"/>
    <property type="project" value="InterPro"/>
</dbReference>
<evidence type="ECO:0000256" key="6">
    <source>
        <dbReference type="ARBA" id="ARBA00022980"/>
    </source>
</evidence>
<sequence length="115" mass="13512">MMTQQYYKAIIKYVKMSPLKIRRVINQIRGCSYENALMIIRFLPYRATKPIWKLINSAVANAVYQKKLDKKKLFITQIFVNEGPKLKKLRFRAKGKTNKVLKPTSHITIALKEQI</sequence>
<dbReference type="Pfam" id="PF00237">
    <property type="entry name" value="Ribosomal_L22"/>
    <property type="match status" value="1"/>
</dbReference>
<gene>
    <name evidence="10" type="primary">rpl22</name>
</gene>
<dbReference type="GO" id="GO:0019843">
    <property type="term" value="F:rRNA binding"/>
    <property type="evidence" value="ECO:0007669"/>
    <property type="project" value="UniProtKB-KW"/>
</dbReference>
<dbReference type="Gene3D" id="3.90.470.10">
    <property type="entry name" value="Ribosomal protein L22/L17"/>
    <property type="match status" value="1"/>
</dbReference>
<dbReference type="PANTHER" id="PTHR13501">
    <property type="entry name" value="CHLOROPLAST 50S RIBOSOMAL PROTEIN L22-RELATED"/>
    <property type="match status" value="1"/>
</dbReference>
<dbReference type="HAMAP" id="MF_01331_B">
    <property type="entry name" value="Ribosomal_uL22_B"/>
    <property type="match status" value="1"/>
</dbReference>
<dbReference type="GO" id="GO:0015934">
    <property type="term" value="C:large ribosomal subunit"/>
    <property type="evidence" value="ECO:0007669"/>
    <property type="project" value="InterPro"/>
</dbReference>
<dbReference type="PROSITE" id="PS00464">
    <property type="entry name" value="RIBOSOMAL_L22"/>
    <property type="match status" value="1"/>
</dbReference>
<geneLocation type="plastid" evidence="10"/>
<dbReference type="InterPro" id="IPR036394">
    <property type="entry name" value="Ribosomal_uL22_sf"/>
</dbReference>
<keyword evidence="5" id="KW-0694">RNA-binding</keyword>
<dbReference type="PANTHER" id="PTHR13501:SF10">
    <property type="entry name" value="LARGE RIBOSOMAL SUBUNIT PROTEIN UL22M"/>
    <property type="match status" value="1"/>
</dbReference>
<name>A0A5C0F3N6_NITAL</name>
<dbReference type="InterPro" id="IPR005727">
    <property type="entry name" value="Ribosomal_uL22_bac/chlpt-type"/>
</dbReference>
<comment type="subcellular location">
    <subcellularLocation>
        <location evidence="1">Plastid</location>
    </subcellularLocation>
</comment>
<keyword evidence="3 10" id="KW-0934">Plastid</keyword>